<dbReference type="FunFam" id="1.10.10.10:FF:000322">
    <property type="entry name" value="Probable disease resistance protein At1g63360"/>
    <property type="match status" value="1"/>
</dbReference>
<dbReference type="Pfam" id="PF00931">
    <property type="entry name" value="NB-ARC"/>
    <property type="match status" value="1"/>
</dbReference>
<dbReference type="PANTHER" id="PTHR36766">
    <property type="entry name" value="PLANT BROAD-SPECTRUM MILDEW RESISTANCE PROTEIN RPW8"/>
    <property type="match status" value="1"/>
</dbReference>
<keyword evidence="1" id="KW-0433">Leucine-rich repeat</keyword>
<keyword evidence="8" id="KW-1185">Reference proteome</keyword>
<evidence type="ECO:0000256" key="1">
    <source>
        <dbReference type="ARBA" id="ARBA00022614"/>
    </source>
</evidence>
<dbReference type="InterPro" id="IPR027417">
    <property type="entry name" value="P-loop_NTPase"/>
</dbReference>
<evidence type="ECO:0000313" key="7">
    <source>
        <dbReference type="EMBL" id="KAF9592876.1"/>
    </source>
</evidence>
<evidence type="ECO:0000256" key="2">
    <source>
        <dbReference type="ARBA" id="ARBA00022737"/>
    </source>
</evidence>
<evidence type="ECO:0000259" key="6">
    <source>
        <dbReference type="Pfam" id="PF25019"/>
    </source>
</evidence>
<dbReference type="InterPro" id="IPR058922">
    <property type="entry name" value="WHD_DRP"/>
</dbReference>
<evidence type="ECO:0000313" key="8">
    <source>
        <dbReference type="Proteomes" id="UP000631114"/>
    </source>
</evidence>
<dbReference type="GO" id="GO:0006952">
    <property type="term" value="P:defense response"/>
    <property type="evidence" value="ECO:0007669"/>
    <property type="project" value="UniProtKB-KW"/>
</dbReference>
<evidence type="ECO:0000256" key="3">
    <source>
        <dbReference type="ARBA" id="ARBA00022821"/>
    </source>
</evidence>
<dbReference type="Pfam" id="PF25019">
    <property type="entry name" value="LRR_R13L1-DRL21"/>
    <property type="match status" value="1"/>
</dbReference>
<dbReference type="GO" id="GO:0043531">
    <property type="term" value="F:ADP binding"/>
    <property type="evidence" value="ECO:0007669"/>
    <property type="project" value="InterPro"/>
</dbReference>
<organism evidence="7 8">
    <name type="scientific">Coptis chinensis</name>
    <dbReference type="NCBI Taxonomy" id="261450"/>
    <lineage>
        <taxon>Eukaryota</taxon>
        <taxon>Viridiplantae</taxon>
        <taxon>Streptophyta</taxon>
        <taxon>Embryophyta</taxon>
        <taxon>Tracheophyta</taxon>
        <taxon>Spermatophyta</taxon>
        <taxon>Magnoliopsida</taxon>
        <taxon>Ranunculales</taxon>
        <taxon>Ranunculaceae</taxon>
        <taxon>Coptidoideae</taxon>
        <taxon>Coptis</taxon>
    </lineage>
</organism>
<dbReference type="EMBL" id="JADFTS010000008">
    <property type="protein sequence ID" value="KAF9592876.1"/>
    <property type="molecule type" value="Genomic_DNA"/>
</dbReference>
<reference evidence="7 8" key="1">
    <citation type="submission" date="2020-10" db="EMBL/GenBank/DDBJ databases">
        <title>The Coptis chinensis genome and diversification of protoberbering-type alkaloids.</title>
        <authorList>
            <person name="Wang B."/>
            <person name="Shu S."/>
            <person name="Song C."/>
            <person name="Liu Y."/>
        </authorList>
    </citation>
    <scope>NUCLEOTIDE SEQUENCE [LARGE SCALE GENOMIC DNA]</scope>
    <source>
        <strain evidence="7">HL-2020</strain>
        <tissue evidence="7">Leaf</tissue>
    </source>
</reference>
<feature type="domain" description="R13L1/DRL21-like LRR repeat region" evidence="6">
    <location>
        <begin position="557"/>
        <end position="678"/>
    </location>
</feature>
<keyword evidence="2" id="KW-0677">Repeat</keyword>
<evidence type="ECO:0000259" key="5">
    <source>
        <dbReference type="Pfam" id="PF23559"/>
    </source>
</evidence>
<proteinExistence type="predicted"/>
<dbReference type="Proteomes" id="UP000631114">
    <property type="component" value="Unassembled WGS sequence"/>
</dbReference>
<dbReference type="Gene3D" id="1.10.8.430">
    <property type="entry name" value="Helical domain of apoptotic protease-activating factors"/>
    <property type="match status" value="1"/>
</dbReference>
<dbReference type="SUPFAM" id="SSF52058">
    <property type="entry name" value="L domain-like"/>
    <property type="match status" value="1"/>
</dbReference>
<dbReference type="InterPro" id="IPR042197">
    <property type="entry name" value="Apaf_helical"/>
</dbReference>
<dbReference type="OrthoDB" id="2973320at2759"/>
<name>A0A835H438_9MAGN</name>
<accession>A0A835H438</accession>
<keyword evidence="3" id="KW-0611">Plant defense</keyword>
<evidence type="ECO:0008006" key="9">
    <source>
        <dbReference type="Google" id="ProtNLM"/>
    </source>
</evidence>
<sequence length="814" mass="92972">MNDIQEKLDGMIKEIESLCLRELVGGRHMMDCELQTSSIVEESSVFGRESDKENITRMLLTSWDELCRGHDVNIIPIVGMIGVGKTTLAQLLFNNQEVESSFDLRMWVFVTSDSNVVGLTRSILEAANGESISHCLSLELLQVKLMKILRERKFLLVLDDLWNQKDSELELLFKPLKRGLRGSKIIVTTRSHVVSWLVSTAGTYPLKGLSDQDCWSVIKHKALRSINLDIAQDFEAIGMDIARKCKGLPLAAKIVGNLLHSKVDEISWNNILGSKIWDLSVFKNEIIPALRSGYHRLPSHLRQCFAYCSMFPQSYDFEKDKIIRMWLGEGFIRPEGRRTIEDVASDYFDQLFWMSFFQMEGEKYKMHDAVHDLARSVSGEKFYRMEEADDSRINRNTRHLSLVCEDIRAMTFEVFYRCKGLRTFLLLPETGTPIKTVPLNLFQTLGRLRVLDLSSTQIEELTGRIGNLKHLRFLDLSNTLLKWLPETIRELCILQTLRLINCLNLLCLPNSLGRLQSLRHLELGEESSLISMPSGIGKLTGLQTLSEFTVGTWNGQIKELKDMNSIRGSLCIKQLEKVSNPKEALEGNLASKKYLDRLELQWTCTIDARNEEHVLNELKPPESLKELILRNYGGRIFPTWVSNANHLTSICLYDCKNCFLLPPLGQLFKLKSLKIDGMHELVMVDETFLGGHIGFGGLETLELRDMPKLERWVGLRDFDMQCLRKLTIVGCPQIVALPPLHYLKSLEKLEFEDCPQLPSLPVEGLSCSVQSLIITECPVLKDRCRRDGGEAWVQIQHIPYIEMDYEVFQNELGA</sequence>
<evidence type="ECO:0000259" key="4">
    <source>
        <dbReference type="Pfam" id="PF00931"/>
    </source>
</evidence>
<dbReference type="AlphaFoldDB" id="A0A835H438"/>
<feature type="domain" description="Disease resistance protein winged helix" evidence="5">
    <location>
        <begin position="310"/>
        <end position="374"/>
    </location>
</feature>
<dbReference type="Gene3D" id="3.80.10.10">
    <property type="entry name" value="Ribonuclease Inhibitor"/>
    <property type="match status" value="1"/>
</dbReference>
<dbReference type="InterPro" id="IPR056789">
    <property type="entry name" value="LRR_R13L1-DRL21"/>
</dbReference>
<dbReference type="SUPFAM" id="SSF52540">
    <property type="entry name" value="P-loop containing nucleoside triphosphate hydrolases"/>
    <property type="match status" value="1"/>
</dbReference>
<dbReference type="Pfam" id="PF23559">
    <property type="entry name" value="WHD_DRP"/>
    <property type="match status" value="1"/>
</dbReference>
<gene>
    <name evidence="7" type="ORF">IFM89_018456</name>
</gene>
<dbReference type="PRINTS" id="PR00364">
    <property type="entry name" value="DISEASERSIST"/>
</dbReference>
<dbReference type="Gene3D" id="1.10.10.10">
    <property type="entry name" value="Winged helix-like DNA-binding domain superfamily/Winged helix DNA-binding domain"/>
    <property type="match status" value="1"/>
</dbReference>
<comment type="caution">
    <text evidence="7">The sequence shown here is derived from an EMBL/GenBank/DDBJ whole genome shotgun (WGS) entry which is preliminary data.</text>
</comment>
<protein>
    <recommendedName>
        <fullName evidence="9">NB-ARC domain-containing protein</fullName>
    </recommendedName>
</protein>
<dbReference type="PANTHER" id="PTHR36766:SF40">
    <property type="entry name" value="DISEASE RESISTANCE PROTEIN RGA3"/>
    <property type="match status" value="1"/>
</dbReference>
<dbReference type="InterPro" id="IPR002182">
    <property type="entry name" value="NB-ARC"/>
</dbReference>
<dbReference type="InterPro" id="IPR032675">
    <property type="entry name" value="LRR_dom_sf"/>
</dbReference>
<dbReference type="InterPro" id="IPR036388">
    <property type="entry name" value="WH-like_DNA-bd_sf"/>
</dbReference>
<feature type="domain" description="NB-ARC" evidence="4">
    <location>
        <begin position="61"/>
        <end position="223"/>
    </location>
</feature>
<dbReference type="Gene3D" id="3.40.50.300">
    <property type="entry name" value="P-loop containing nucleotide triphosphate hydrolases"/>
    <property type="match status" value="1"/>
</dbReference>